<feature type="domain" description="HTH tetR-type" evidence="5">
    <location>
        <begin position="6"/>
        <end position="66"/>
    </location>
</feature>
<evidence type="ECO:0000313" key="7">
    <source>
        <dbReference type="Proteomes" id="UP000006772"/>
    </source>
</evidence>
<dbReference type="InterPro" id="IPR009057">
    <property type="entry name" value="Homeodomain-like_sf"/>
</dbReference>
<proteinExistence type="predicted"/>
<dbReference type="Pfam" id="PF00440">
    <property type="entry name" value="TetR_N"/>
    <property type="match status" value="1"/>
</dbReference>
<evidence type="ECO:0000259" key="5">
    <source>
        <dbReference type="PROSITE" id="PS50977"/>
    </source>
</evidence>
<dbReference type="PRINTS" id="PR00455">
    <property type="entry name" value="HTHTETR"/>
</dbReference>
<dbReference type="PANTHER" id="PTHR30055">
    <property type="entry name" value="HTH-TYPE TRANSCRIPTIONAL REGULATOR RUTR"/>
    <property type="match status" value="1"/>
</dbReference>
<dbReference type="InterPro" id="IPR050109">
    <property type="entry name" value="HTH-type_TetR-like_transc_reg"/>
</dbReference>
<name>A0AAI9N3Y9_9BURK</name>
<comment type="caution">
    <text evidence="6">The sequence shown here is derived from an EMBL/GenBank/DDBJ whole genome shotgun (WGS) entry which is preliminary data.</text>
</comment>
<dbReference type="Gene3D" id="1.10.357.10">
    <property type="entry name" value="Tetracycline Repressor, domain 2"/>
    <property type="match status" value="1"/>
</dbReference>
<dbReference type="Proteomes" id="UP000006772">
    <property type="component" value="Unassembled WGS sequence"/>
</dbReference>
<evidence type="ECO:0000313" key="6">
    <source>
        <dbReference type="EMBL" id="EOA04973.1"/>
    </source>
</evidence>
<dbReference type="PROSITE" id="PS50977">
    <property type="entry name" value="HTH_TETR_2"/>
    <property type="match status" value="1"/>
</dbReference>
<evidence type="ECO:0000256" key="2">
    <source>
        <dbReference type="ARBA" id="ARBA00023125"/>
    </source>
</evidence>
<keyword evidence="2 4" id="KW-0238">DNA-binding</keyword>
<accession>A0AAI9N3Y9</accession>
<evidence type="ECO:0000256" key="4">
    <source>
        <dbReference type="PROSITE-ProRule" id="PRU00335"/>
    </source>
</evidence>
<dbReference type="GO" id="GO:0000976">
    <property type="term" value="F:transcription cis-regulatory region binding"/>
    <property type="evidence" value="ECO:0007669"/>
    <property type="project" value="TreeGrafter"/>
</dbReference>
<dbReference type="GO" id="GO:0003700">
    <property type="term" value="F:DNA-binding transcription factor activity"/>
    <property type="evidence" value="ECO:0007669"/>
    <property type="project" value="TreeGrafter"/>
</dbReference>
<organism evidence="6 7">
    <name type="scientific">Herbaspirillum frisingense GSF30</name>
    <dbReference type="NCBI Taxonomy" id="864073"/>
    <lineage>
        <taxon>Bacteria</taxon>
        <taxon>Pseudomonadati</taxon>
        <taxon>Pseudomonadota</taxon>
        <taxon>Betaproteobacteria</taxon>
        <taxon>Burkholderiales</taxon>
        <taxon>Oxalobacteraceae</taxon>
        <taxon>Herbaspirillum</taxon>
    </lineage>
</organism>
<dbReference type="AlphaFoldDB" id="A0AAI9N3Y9"/>
<dbReference type="SUPFAM" id="SSF46689">
    <property type="entry name" value="Homeodomain-like"/>
    <property type="match status" value="1"/>
</dbReference>
<sequence>MTSRADRTRAILLDAALAAFARRGVRATTLEHVAASAAFTRGAVYWHFPDKTALVKAVFEDMVWPFDIGGELAVYRQSDQPLLLLREVLWLKMLDCLRDVRQRRRMEVVLRYRGTPELPEELGERLEILSLRALDHLTAVLNIAYERGELRRGLTPIDVAHCLVAACMGVVAEHMEDPQARLERSFHLAPLLVLQGASALEPEEA</sequence>
<dbReference type="InterPro" id="IPR036271">
    <property type="entry name" value="Tet_transcr_reg_TetR-rel_C_sf"/>
</dbReference>
<evidence type="ECO:0000256" key="3">
    <source>
        <dbReference type="ARBA" id="ARBA00023163"/>
    </source>
</evidence>
<dbReference type="SUPFAM" id="SSF48498">
    <property type="entry name" value="Tetracyclin repressor-like, C-terminal domain"/>
    <property type="match status" value="1"/>
</dbReference>
<gene>
    <name evidence="6" type="ORF">HFRIS_010184</name>
</gene>
<protein>
    <submittedName>
        <fullName evidence="6">Transcription regulator protein</fullName>
    </submittedName>
</protein>
<evidence type="ECO:0000256" key="1">
    <source>
        <dbReference type="ARBA" id="ARBA00023015"/>
    </source>
</evidence>
<keyword evidence="1" id="KW-0805">Transcription regulation</keyword>
<reference evidence="6 7" key="1">
    <citation type="journal article" date="2013" name="Front. Microbiol.">
        <title>The genome of the endophytic bacterium H. frisingense GSF30(T) identifies diverse strategies in the Herbaspirillum genus to interact with plants.</title>
        <authorList>
            <person name="Straub D."/>
            <person name="Rothballer M."/>
            <person name="Hartmann A."/>
            <person name="Ludewig U."/>
        </authorList>
    </citation>
    <scope>NUCLEOTIDE SEQUENCE [LARGE SCALE GENOMIC DNA]</scope>
    <source>
        <strain evidence="6 7">GSF30</strain>
    </source>
</reference>
<dbReference type="PANTHER" id="PTHR30055:SF234">
    <property type="entry name" value="HTH-TYPE TRANSCRIPTIONAL REGULATOR BETI"/>
    <property type="match status" value="1"/>
</dbReference>
<feature type="DNA-binding region" description="H-T-H motif" evidence="4">
    <location>
        <begin position="29"/>
        <end position="48"/>
    </location>
</feature>
<keyword evidence="3" id="KW-0804">Transcription</keyword>
<dbReference type="EMBL" id="AEEC02000011">
    <property type="protein sequence ID" value="EOA04973.1"/>
    <property type="molecule type" value="Genomic_DNA"/>
</dbReference>
<dbReference type="RefSeq" id="WP_006463231.1">
    <property type="nucleotide sequence ID" value="NZ_AEEC02000011.1"/>
</dbReference>
<dbReference type="InterPro" id="IPR001647">
    <property type="entry name" value="HTH_TetR"/>
</dbReference>